<dbReference type="SUPFAM" id="SSF88723">
    <property type="entry name" value="PIN domain-like"/>
    <property type="match status" value="1"/>
</dbReference>
<dbReference type="GO" id="GO:0006281">
    <property type="term" value="P:DNA repair"/>
    <property type="evidence" value="ECO:0007669"/>
    <property type="project" value="UniProtKB-ARBA"/>
</dbReference>
<dbReference type="EMBL" id="LATX01001546">
    <property type="protein sequence ID" value="KTB40824.1"/>
    <property type="molecule type" value="Genomic_DNA"/>
</dbReference>
<reference evidence="2 3" key="1">
    <citation type="submission" date="2015-12" db="EMBL/GenBank/DDBJ databases">
        <title>Draft genome sequence of Moniliophthora roreri, the causal agent of frosty pod rot of cacao.</title>
        <authorList>
            <person name="Aime M.C."/>
            <person name="Diaz-Valderrama J.R."/>
            <person name="Kijpornyongpan T."/>
            <person name="Phillips-Mora W."/>
        </authorList>
    </citation>
    <scope>NUCLEOTIDE SEQUENCE [LARGE SCALE GENOMIC DNA]</scope>
    <source>
        <strain evidence="2 3">MCA 2952</strain>
    </source>
</reference>
<dbReference type="SUPFAM" id="SSF47807">
    <property type="entry name" value="5' to 3' exonuclease, C-terminal subdomain"/>
    <property type="match status" value="1"/>
</dbReference>
<dbReference type="InterPro" id="IPR006086">
    <property type="entry name" value="XPG-I_dom"/>
</dbReference>
<dbReference type="InterPro" id="IPR036279">
    <property type="entry name" value="5-3_exonuclease_C_sf"/>
</dbReference>
<dbReference type="InterPro" id="IPR006084">
    <property type="entry name" value="XPG/Rad2"/>
</dbReference>
<organism evidence="2 3">
    <name type="scientific">Moniliophthora roreri</name>
    <name type="common">Frosty pod rot fungus</name>
    <name type="synonym">Monilia roreri</name>
    <dbReference type="NCBI Taxonomy" id="221103"/>
    <lineage>
        <taxon>Eukaryota</taxon>
        <taxon>Fungi</taxon>
        <taxon>Dikarya</taxon>
        <taxon>Basidiomycota</taxon>
        <taxon>Agaricomycotina</taxon>
        <taxon>Agaricomycetes</taxon>
        <taxon>Agaricomycetidae</taxon>
        <taxon>Agaricales</taxon>
        <taxon>Marasmiineae</taxon>
        <taxon>Marasmiaceae</taxon>
        <taxon>Moniliophthora</taxon>
    </lineage>
</organism>
<evidence type="ECO:0000259" key="1">
    <source>
        <dbReference type="Pfam" id="PF00867"/>
    </source>
</evidence>
<comment type="caution">
    <text evidence="2">The sequence shown here is derived from an EMBL/GenBank/DDBJ whole genome shotgun (WGS) entry which is preliminary data.</text>
</comment>
<dbReference type="Proteomes" id="UP000054988">
    <property type="component" value="Unassembled WGS sequence"/>
</dbReference>
<dbReference type="GO" id="GO:0017108">
    <property type="term" value="F:5'-flap endonuclease activity"/>
    <property type="evidence" value="ECO:0007669"/>
    <property type="project" value="TreeGrafter"/>
</dbReference>
<evidence type="ECO:0000313" key="2">
    <source>
        <dbReference type="EMBL" id="KTB40824.1"/>
    </source>
</evidence>
<feature type="domain" description="XPG-I" evidence="1">
    <location>
        <begin position="4"/>
        <end position="89"/>
    </location>
</feature>
<accession>A0A0W0FX65</accession>
<evidence type="ECO:0000313" key="3">
    <source>
        <dbReference type="Proteomes" id="UP000054988"/>
    </source>
</evidence>
<protein>
    <recommendedName>
        <fullName evidence="1">XPG-I domain-containing protein</fullName>
    </recommendedName>
</protein>
<dbReference type="eggNOG" id="KOG2519">
    <property type="taxonomic scope" value="Eukaryota"/>
</dbReference>
<dbReference type="PANTHER" id="PTHR11081:SF75">
    <property type="entry name" value="ENDONUCLEASE, PUTATIVE (AFU_ORTHOLOGUE AFUA_3G13260)-RELATED"/>
    <property type="match status" value="1"/>
</dbReference>
<dbReference type="AlphaFoldDB" id="A0A0W0FX65"/>
<proteinExistence type="predicted"/>
<gene>
    <name evidence="2" type="ORF">WG66_6600</name>
</gene>
<sequence length="264" mass="29620">MSYKALGEAEAELAELNHRNLIDCVMSDDIDTLIFGAQCLIRIERPFKAKKSTVCDNVYIYTSQAIENSDSIGLTHAGLIFVALVNGGDYHDGLEQFGIKTAIALACCGFGDSLSNAFKNLAEPELATFLQSWWRSIRHELQSNSQGYMTNQNPSLACQITESFPDLQVLSLYVNPVTSWSPGQVPPDTSRWYPHLPQLWLVAQFAVEHLFPTHQQYLKVFHKHLFPKMAYRLITFGAPMYDAKTQHIHGLLADAAVTKIYPQP</sequence>
<dbReference type="PRINTS" id="PR00853">
    <property type="entry name" value="XPGRADSUPER"/>
</dbReference>
<dbReference type="PANTHER" id="PTHR11081">
    <property type="entry name" value="FLAP ENDONUCLEASE FAMILY MEMBER"/>
    <property type="match status" value="1"/>
</dbReference>
<dbReference type="Pfam" id="PF00867">
    <property type="entry name" value="XPG_I"/>
    <property type="match status" value="1"/>
</dbReference>
<dbReference type="InterPro" id="IPR029060">
    <property type="entry name" value="PIN-like_dom_sf"/>
</dbReference>
<name>A0A0W0FX65_MONRR</name>
<dbReference type="Gene3D" id="3.40.50.1010">
    <property type="entry name" value="5'-nuclease"/>
    <property type="match status" value="1"/>
</dbReference>